<gene>
    <name evidence="2" type="ORF">LV75_001855</name>
</gene>
<dbReference type="EMBL" id="JAMTCO010000004">
    <property type="protein sequence ID" value="MCP2269367.1"/>
    <property type="molecule type" value="Genomic_DNA"/>
</dbReference>
<proteinExistence type="predicted"/>
<evidence type="ECO:0000313" key="3">
    <source>
        <dbReference type="Proteomes" id="UP001205185"/>
    </source>
</evidence>
<dbReference type="InterPro" id="IPR024983">
    <property type="entry name" value="CHAT_dom"/>
</dbReference>
<organism evidence="2 3">
    <name type="scientific">Actinokineospora diospyrosa</name>
    <dbReference type="NCBI Taxonomy" id="103728"/>
    <lineage>
        <taxon>Bacteria</taxon>
        <taxon>Bacillati</taxon>
        <taxon>Actinomycetota</taxon>
        <taxon>Actinomycetes</taxon>
        <taxon>Pseudonocardiales</taxon>
        <taxon>Pseudonocardiaceae</taxon>
        <taxon>Actinokineospora</taxon>
    </lineage>
</organism>
<protein>
    <submittedName>
        <fullName evidence="2">CHAT domain-containing protein</fullName>
    </submittedName>
</protein>
<evidence type="ECO:0000259" key="1">
    <source>
        <dbReference type="Pfam" id="PF12770"/>
    </source>
</evidence>
<dbReference type="Pfam" id="PF12770">
    <property type="entry name" value="CHAT"/>
    <property type="match status" value="1"/>
</dbReference>
<dbReference type="InterPro" id="IPR011990">
    <property type="entry name" value="TPR-like_helical_dom_sf"/>
</dbReference>
<dbReference type="RefSeq" id="WP_253886366.1">
    <property type="nucleotide sequence ID" value="NZ_BAAAVB010000004.1"/>
</dbReference>
<dbReference type="Proteomes" id="UP001205185">
    <property type="component" value="Unassembled WGS sequence"/>
</dbReference>
<sequence>MASTGDERIGYTDDELVEHLLAELDTVVAAPTWARLHSYLETSTWLVTPQVRGAVRRLTARAERTQPAAARGLAHAGARLDRATTVVVPAAPDARTAVVLRLIDDRGRVELTRFLLVHTELHQGPGLAATLAVIDGMLPINNDTVGGRLRDIRALLLRCAEVGPAAAAAEVDFEVAFPHLGFPPDAVEFIDLVWPRALAGGGDRLDALLRLHALVEPDMVSVLDPDSLADVRIGIGIAHRRRYQRAEHRADIDRAIGCFEQAAAGYTDDLSRARAMLNLATCLDDRYSDWGEPADLDRKAATCRELVELSEPASPEWLAATGGLGTSLKDRFRLTGDPDDLAESRDRLTAAVEVAAERYPDELPRVQHNLGLALLESYLFTGVLAFLRGSADLHRRSVAVTAGSHPSWPVRVMSLGNTLRQLHDTADDEAALQESVTVLRELVESGAGGPSIQYRASNNLALSLAQRHSLHRDAADIDEAIRLLEDLLAVEPKSSPVRAGHVVSLATCLLQRHRESGDPDDLDRSVTLYDETGGDTVAPGWFGIVRDQNRAAALAARYDRSGSAADRDRAITLYRDLCATAAAAGATEAGWRCAEAWARWARKRGAWAESAEAHGYALPLMDQWYRDQHTAEGRRNVAEQIRNYAWYMAYACGKAGDGGAAVTVLEQARCLWLTDVMDWDAADLALLAEVDPESHRAWLACQERSAQLQATLAGSPEVGPAAATAMHALRGELAALRDEVRRLPGLAGFLERPGGDEVFAKASPRPIVYLITVDVGGFAFIVTADRVQVIELSALTESAFHERLQPYMNAESNRDANVREYVEELDRVTGWLWDEVVSELVAHLSGVDSLTLIPVGILTFAPWHAAWTAVDGERRYWSDTCLITYAPTARVLAEEPDESAPRTVLAVGDPVGAGLPWSERELRVAAATAGSRLLLGAEATPDEVFRLLPEHDVLHLSCHGSLQADPMNSSLVLAGGSRLAVRDLTRRRLAHLRLAVLSACDSAFPGMDLAQEAVGFPAMLLSAGATGVIGALWPVSDLSTAVLVERFYEHWRAGEPPAEALRLAQRWMRGTERYSQPFHWAGFVYFGR</sequence>
<dbReference type="Gene3D" id="1.25.40.10">
    <property type="entry name" value="Tetratricopeptide repeat domain"/>
    <property type="match status" value="1"/>
</dbReference>
<keyword evidence="3" id="KW-1185">Reference proteome</keyword>
<accession>A0ABT1I9Q4</accession>
<evidence type="ECO:0000313" key="2">
    <source>
        <dbReference type="EMBL" id="MCP2269367.1"/>
    </source>
</evidence>
<reference evidence="2 3" key="1">
    <citation type="submission" date="2022-06" db="EMBL/GenBank/DDBJ databases">
        <title>Genomic Encyclopedia of Archaeal and Bacterial Type Strains, Phase II (KMG-II): from individual species to whole genera.</title>
        <authorList>
            <person name="Goeker M."/>
        </authorList>
    </citation>
    <scope>NUCLEOTIDE SEQUENCE [LARGE SCALE GENOMIC DNA]</scope>
    <source>
        <strain evidence="2 3">DSM 44255</strain>
    </source>
</reference>
<comment type="caution">
    <text evidence="2">The sequence shown here is derived from an EMBL/GenBank/DDBJ whole genome shotgun (WGS) entry which is preliminary data.</text>
</comment>
<name>A0ABT1I9Q4_9PSEU</name>
<feature type="domain" description="CHAT" evidence="1">
    <location>
        <begin position="829"/>
        <end position="1087"/>
    </location>
</feature>